<evidence type="ECO:0000259" key="4">
    <source>
        <dbReference type="PROSITE" id="PS50894"/>
    </source>
</evidence>
<keyword evidence="6" id="KW-1185">Reference proteome</keyword>
<dbReference type="OrthoDB" id="9803176at2"/>
<feature type="domain" description="HPt" evidence="4">
    <location>
        <begin position="1"/>
        <end position="100"/>
    </location>
</feature>
<dbReference type="InterPro" id="IPR008207">
    <property type="entry name" value="Sig_transdc_His_kin_Hpt_dom"/>
</dbReference>
<proteinExistence type="predicted"/>
<feature type="compositionally biased region" description="Basic and acidic residues" evidence="3">
    <location>
        <begin position="125"/>
        <end position="139"/>
    </location>
</feature>
<evidence type="ECO:0000256" key="1">
    <source>
        <dbReference type="ARBA" id="ARBA00023012"/>
    </source>
</evidence>
<dbReference type="InterPro" id="IPR036641">
    <property type="entry name" value="HPT_dom_sf"/>
</dbReference>
<dbReference type="RefSeq" id="WP_141701008.1">
    <property type="nucleotide sequence ID" value="NZ_LPWG01000001.1"/>
</dbReference>
<reference evidence="5 6" key="1">
    <citation type="journal article" date="2016" name="Environ. Microbiol.">
        <title>New Methyloceanibacter diversity from North Sea sediments includes methanotroph containing solely the soluble methane monooxygenase.</title>
        <authorList>
            <person name="Vekeman B."/>
            <person name="Kerckhof F.M."/>
            <person name="Cremers G."/>
            <person name="de Vos P."/>
            <person name="Vandamme P."/>
            <person name="Boon N."/>
            <person name="Op den Camp H.J."/>
            <person name="Heylen K."/>
        </authorList>
    </citation>
    <scope>NUCLEOTIDE SEQUENCE [LARGE SCALE GENOMIC DNA]</scope>
    <source>
        <strain evidence="5 6">R-67174</strain>
    </source>
</reference>
<evidence type="ECO:0000313" key="6">
    <source>
        <dbReference type="Proteomes" id="UP000094501"/>
    </source>
</evidence>
<dbReference type="InterPro" id="IPR051315">
    <property type="entry name" value="Bact_Chemotaxis_CheA"/>
</dbReference>
<dbReference type="EMBL" id="LPWG01000001">
    <property type="protein sequence ID" value="ODS01374.1"/>
    <property type="molecule type" value="Genomic_DNA"/>
</dbReference>
<dbReference type="GO" id="GO:0004672">
    <property type="term" value="F:protein kinase activity"/>
    <property type="evidence" value="ECO:0007669"/>
    <property type="project" value="UniProtKB-ARBA"/>
</dbReference>
<keyword evidence="1" id="KW-0902">Two-component regulatory system</keyword>
<evidence type="ECO:0000313" key="5">
    <source>
        <dbReference type="EMBL" id="ODS01374.1"/>
    </source>
</evidence>
<dbReference type="SUPFAM" id="SSF47226">
    <property type="entry name" value="Histidine-containing phosphotransfer domain, HPT domain"/>
    <property type="match status" value="1"/>
</dbReference>
<evidence type="ECO:0000256" key="3">
    <source>
        <dbReference type="SAM" id="MobiDB-lite"/>
    </source>
</evidence>
<organism evidence="5 6">
    <name type="scientific">Methyloceanibacter methanicus</name>
    <dbReference type="NCBI Taxonomy" id="1774968"/>
    <lineage>
        <taxon>Bacteria</taxon>
        <taxon>Pseudomonadati</taxon>
        <taxon>Pseudomonadota</taxon>
        <taxon>Alphaproteobacteria</taxon>
        <taxon>Hyphomicrobiales</taxon>
        <taxon>Hyphomicrobiaceae</taxon>
        <taxon>Methyloceanibacter</taxon>
    </lineage>
</organism>
<dbReference type="STRING" id="1774968.AUC68_00490"/>
<sequence>MDDLLAEFLVETCEQLDELDTSLVRFEQNPNDAEMLNTIFRTAHTIKGTCGFFDLPRLAKLAHATEALMGRYRDGASVSAQGVTVILASLERFKEILAELELNGREPQGSDDDLIQRLETLAEEHTLSEEDVSAEEHEISPGPRNADHGVQFQAPAEFEVETAVATSPVHEHLDALERAWQEAHASPETVEPGGQRRSRTHSTPSIRIRTGWRSRLQMRSRKRPCCASRRFGSPSIPWKH</sequence>
<feature type="modified residue" description="Phosphohistidine" evidence="2">
    <location>
        <position position="44"/>
    </location>
</feature>
<protein>
    <recommendedName>
        <fullName evidence="4">HPt domain-containing protein</fullName>
    </recommendedName>
</protein>
<comment type="caution">
    <text evidence="5">The sequence shown here is derived from an EMBL/GenBank/DDBJ whole genome shotgun (WGS) entry which is preliminary data.</text>
</comment>
<feature type="region of interest" description="Disordered" evidence="3">
    <location>
        <begin position="183"/>
        <end position="240"/>
    </location>
</feature>
<keyword evidence="2" id="KW-0597">Phosphoprotein</keyword>
<dbReference type="Pfam" id="PF01627">
    <property type="entry name" value="Hpt"/>
    <property type="match status" value="1"/>
</dbReference>
<feature type="region of interest" description="Disordered" evidence="3">
    <location>
        <begin position="125"/>
        <end position="145"/>
    </location>
</feature>
<gene>
    <name evidence="5" type="ORF">AUC68_00490</name>
</gene>
<dbReference type="PROSITE" id="PS50894">
    <property type="entry name" value="HPT"/>
    <property type="match status" value="1"/>
</dbReference>
<dbReference type="AlphaFoldDB" id="A0A1E3W6F2"/>
<accession>A0A1E3W6F2</accession>
<dbReference type="CDD" id="cd00088">
    <property type="entry name" value="HPT"/>
    <property type="match status" value="1"/>
</dbReference>
<feature type="compositionally biased region" description="Basic residues" evidence="3">
    <location>
        <begin position="210"/>
        <end position="224"/>
    </location>
</feature>
<dbReference type="GO" id="GO:0000160">
    <property type="term" value="P:phosphorelay signal transduction system"/>
    <property type="evidence" value="ECO:0007669"/>
    <property type="project" value="UniProtKB-KW"/>
</dbReference>
<name>A0A1E3W6F2_9HYPH</name>
<evidence type="ECO:0000256" key="2">
    <source>
        <dbReference type="PROSITE-ProRule" id="PRU00110"/>
    </source>
</evidence>
<dbReference type="Gene3D" id="1.20.120.160">
    <property type="entry name" value="HPT domain"/>
    <property type="match status" value="1"/>
</dbReference>
<dbReference type="Proteomes" id="UP000094501">
    <property type="component" value="Unassembled WGS sequence"/>
</dbReference>
<dbReference type="PANTHER" id="PTHR43395">
    <property type="entry name" value="SENSOR HISTIDINE KINASE CHEA"/>
    <property type="match status" value="1"/>
</dbReference>
<dbReference type="SMART" id="SM00073">
    <property type="entry name" value="HPT"/>
    <property type="match status" value="1"/>
</dbReference>
<dbReference type="PANTHER" id="PTHR43395:SF1">
    <property type="entry name" value="CHEMOTAXIS PROTEIN CHEA"/>
    <property type="match status" value="1"/>
</dbReference>